<evidence type="ECO:0000313" key="2">
    <source>
        <dbReference type="EMBL" id="MBS9719074.1"/>
    </source>
</evidence>
<gene>
    <name evidence="2" type="ORF">JYU29_00050</name>
</gene>
<keyword evidence="3" id="KW-1185">Reference proteome</keyword>
<dbReference type="InterPro" id="IPR036291">
    <property type="entry name" value="NAD(P)-bd_dom_sf"/>
</dbReference>
<dbReference type="SUPFAM" id="SSF51735">
    <property type="entry name" value="NAD(P)-binding Rossmann-fold domains"/>
    <property type="match status" value="1"/>
</dbReference>
<evidence type="ECO:0000259" key="1">
    <source>
        <dbReference type="Pfam" id="PF01370"/>
    </source>
</evidence>
<organism evidence="2 3">
    <name type="scientific">Tianweitania aestuarii</name>
    <dbReference type="NCBI Taxonomy" id="2814886"/>
    <lineage>
        <taxon>Bacteria</taxon>
        <taxon>Pseudomonadati</taxon>
        <taxon>Pseudomonadota</taxon>
        <taxon>Alphaproteobacteria</taxon>
        <taxon>Hyphomicrobiales</taxon>
        <taxon>Phyllobacteriaceae</taxon>
        <taxon>Tianweitania</taxon>
    </lineage>
</organism>
<dbReference type="CDD" id="cd05266">
    <property type="entry name" value="SDR_a4"/>
    <property type="match status" value="1"/>
</dbReference>
<dbReference type="Pfam" id="PF01370">
    <property type="entry name" value="Epimerase"/>
    <property type="match status" value="1"/>
</dbReference>
<sequence length="291" mass="31139">MRVLIFGAGYSGRAIGQCFAQAGVPVSGTTRSTANFAALKQLGIEPFQFDGSVTEALAAEIRQTTHLILSAAPDATGDPVLNAAGDLLRDQTPALQWVGYLSTIGVYGDRAGGWVAEDDLRDPTSTRGQQRVVAEQAWNAFGSAKGIPVAQLRLGGIYGPGRNTFLNLEDGKARRIIKPGQVFNRIHVEDIAGATELLARGKIGGAFNIVDDEPAPPQDVITFAADLMGVEPPPAIPFDEADMSPMARSFYGDNKRISNAKLRQAGYAFRYPNYRVALQAMMQAGNWRDAG</sequence>
<name>A0ABS5RPZ9_9HYPH</name>
<comment type="caution">
    <text evidence="2">The sequence shown here is derived from an EMBL/GenBank/DDBJ whole genome shotgun (WGS) entry which is preliminary data.</text>
</comment>
<dbReference type="RefSeq" id="WP_213982763.1">
    <property type="nucleotide sequence ID" value="NZ_JAFMNX010000001.1"/>
</dbReference>
<dbReference type="EMBL" id="JAFMNX010000001">
    <property type="protein sequence ID" value="MBS9719074.1"/>
    <property type="molecule type" value="Genomic_DNA"/>
</dbReference>
<proteinExistence type="predicted"/>
<dbReference type="PANTHER" id="PTHR48079">
    <property type="entry name" value="PROTEIN YEEZ"/>
    <property type="match status" value="1"/>
</dbReference>
<feature type="domain" description="NAD-dependent epimerase/dehydratase" evidence="1">
    <location>
        <begin position="3"/>
        <end position="200"/>
    </location>
</feature>
<protein>
    <submittedName>
        <fullName evidence="2">SDR family oxidoreductase</fullName>
    </submittedName>
</protein>
<dbReference type="Proteomes" id="UP001297272">
    <property type="component" value="Unassembled WGS sequence"/>
</dbReference>
<accession>A0ABS5RPZ9</accession>
<dbReference type="PANTHER" id="PTHR48079:SF6">
    <property type="entry name" value="NAD(P)-BINDING DOMAIN-CONTAINING PROTEIN-RELATED"/>
    <property type="match status" value="1"/>
</dbReference>
<reference evidence="2 3" key="1">
    <citation type="submission" date="2021-03" db="EMBL/GenBank/DDBJ databases">
        <title>Tianweitania aestuarii sp. nov., isolated from a tidal flat.</title>
        <authorList>
            <person name="Park S."/>
            <person name="Yoon J.-H."/>
        </authorList>
    </citation>
    <scope>NUCLEOTIDE SEQUENCE [LARGE SCALE GENOMIC DNA]</scope>
    <source>
        <strain evidence="2 3">BSSL-BM11</strain>
    </source>
</reference>
<dbReference type="Gene3D" id="3.40.50.720">
    <property type="entry name" value="NAD(P)-binding Rossmann-like Domain"/>
    <property type="match status" value="1"/>
</dbReference>
<dbReference type="InterPro" id="IPR051783">
    <property type="entry name" value="NAD(P)-dependent_oxidoreduct"/>
</dbReference>
<evidence type="ECO:0000313" key="3">
    <source>
        <dbReference type="Proteomes" id="UP001297272"/>
    </source>
</evidence>
<dbReference type="InterPro" id="IPR001509">
    <property type="entry name" value="Epimerase_deHydtase"/>
</dbReference>